<dbReference type="AlphaFoldDB" id="A0AAV4GQI4"/>
<evidence type="ECO:0000256" key="1">
    <source>
        <dbReference type="SAM" id="MobiDB-lite"/>
    </source>
</evidence>
<protein>
    <submittedName>
        <fullName evidence="2">Uncharacterized protein</fullName>
    </submittedName>
</protein>
<organism evidence="2 3">
    <name type="scientific">Elysia marginata</name>
    <dbReference type="NCBI Taxonomy" id="1093978"/>
    <lineage>
        <taxon>Eukaryota</taxon>
        <taxon>Metazoa</taxon>
        <taxon>Spiralia</taxon>
        <taxon>Lophotrochozoa</taxon>
        <taxon>Mollusca</taxon>
        <taxon>Gastropoda</taxon>
        <taxon>Heterobranchia</taxon>
        <taxon>Euthyneura</taxon>
        <taxon>Panpulmonata</taxon>
        <taxon>Sacoglossa</taxon>
        <taxon>Placobranchoidea</taxon>
        <taxon>Plakobranchidae</taxon>
        <taxon>Elysia</taxon>
    </lineage>
</organism>
<feature type="region of interest" description="Disordered" evidence="1">
    <location>
        <begin position="55"/>
        <end position="95"/>
    </location>
</feature>
<keyword evidence="3" id="KW-1185">Reference proteome</keyword>
<reference evidence="2 3" key="1">
    <citation type="journal article" date="2021" name="Elife">
        <title>Chloroplast acquisition without the gene transfer in kleptoplastic sea slugs, Plakobranchus ocellatus.</title>
        <authorList>
            <person name="Maeda T."/>
            <person name="Takahashi S."/>
            <person name="Yoshida T."/>
            <person name="Shimamura S."/>
            <person name="Takaki Y."/>
            <person name="Nagai Y."/>
            <person name="Toyoda A."/>
            <person name="Suzuki Y."/>
            <person name="Arimoto A."/>
            <person name="Ishii H."/>
            <person name="Satoh N."/>
            <person name="Nishiyama T."/>
            <person name="Hasebe M."/>
            <person name="Maruyama T."/>
            <person name="Minagawa J."/>
            <person name="Obokata J."/>
            <person name="Shigenobu S."/>
        </authorList>
    </citation>
    <scope>NUCLEOTIDE SEQUENCE [LARGE SCALE GENOMIC DNA]</scope>
</reference>
<evidence type="ECO:0000313" key="2">
    <source>
        <dbReference type="EMBL" id="GFR87198.1"/>
    </source>
</evidence>
<dbReference type="EMBL" id="BMAT01001502">
    <property type="protein sequence ID" value="GFR87198.1"/>
    <property type="molecule type" value="Genomic_DNA"/>
</dbReference>
<comment type="caution">
    <text evidence="2">The sequence shown here is derived from an EMBL/GenBank/DDBJ whole genome shotgun (WGS) entry which is preliminary data.</text>
</comment>
<gene>
    <name evidence="2" type="ORF">ElyMa_000740700</name>
</gene>
<feature type="compositionally biased region" description="Acidic residues" evidence="1">
    <location>
        <begin position="55"/>
        <end position="90"/>
    </location>
</feature>
<accession>A0AAV4GQI4</accession>
<name>A0AAV4GQI4_9GAST</name>
<dbReference type="Proteomes" id="UP000762676">
    <property type="component" value="Unassembled WGS sequence"/>
</dbReference>
<evidence type="ECO:0000313" key="3">
    <source>
        <dbReference type="Proteomes" id="UP000762676"/>
    </source>
</evidence>
<proteinExistence type="predicted"/>
<sequence>MFRAQPFFLKLTNRSIEAPIRLSKARNFCLPMSNTLPEPLRNPKWKFYAWRVENNDDADDDDDDVDDDNDVDDNNDDDDEDYDVDDDDYYEGAGGDSYEKCYTVHARRPCRMTTGCGDIYDCSYSAQNLSE</sequence>